<sequence length="120" mass="13273">MKNDTNSELQLHRRRKIEVVVHAEDRELVEDILRAAGIAGWSIIRDVSGMGHSGFHEGKSIFNDKTGLVMFLGVGSNKAINEAAVGLSHLFEQNAGVTFLSDVEVIRSDYFSSRDTDEIV</sequence>
<dbReference type="InterPro" id="IPR011322">
    <property type="entry name" value="N-reg_PII-like_a/b"/>
</dbReference>
<evidence type="ECO:0000313" key="3">
    <source>
        <dbReference type="Proteomes" id="UP000439780"/>
    </source>
</evidence>
<dbReference type="InterPro" id="IPR002187">
    <property type="entry name" value="N-reg_PII"/>
</dbReference>
<dbReference type="SUPFAM" id="SSF54913">
    <property type="entry name" value="GlnB-like"/>
    <property type="match status" value="1"/>
</dbReference>
<accession>A0A845AGT6</accession>
<protein>
    <recommendedName>
        <fullName evidence="1">Nitrogen regulatory protein P-II</fullName>
    </recommendedName>
</protein>
<gene>
    <name evidence="2" type="ORF">GRI58_11470</name>
</gene>
<dbReference type="OrthoDB" id="1493510at2"/>
<proteinExistence type="predicted"/>
<dbReference type="AlphaFoldDB" id="A0A845AGT6"/>
<dbReference type="GO" id="GO:0030234">
    <property type="term" value="F:enzyme regulator activity"/>
    <property type="evidence" value="ECO:0007669"/>
    <property type="project" value="InterPro"/>
</dbReference>
<dbReference type="Proteomes" id="UP000439780">
    <property type="component" value="Unassembled WGS sequence"/>
</dbReference>
<keyword evidence="3" id="KW-1185">Reference proteome</keyword>
<organism evidence="2 3">
    <name type="scientific">Qipengyuania algicida</name>
    <dbReference type="NCBI Taxonomy" id="1836209"/>
    <lineage>
        <taxon>Bacteria</taxon>
        <taxon>Pseudomonadati</taxon>
        <taxon>Pseudomonadota</taxon>
        <taxon>Alphaproteobacteria</taxon>
        <taxon>Sphingomonadales</taxon>
        <taxon>Erythrobacteraceae</taxon>
        <taxon>Qipengyuania</taxon>
    </lineage>
</organism>
<dbReference type="GO" id="GO:0006808">
    <property type="term" value="P:regulation of nitrogen utilization"/>
    <property type="evidence" value="ECO:0007669"/>
    <property type="project" value="InterPro"/>
</dbReference>
<dbReference type="Pfam" id="PF00543">
    <property type="entry name" value="P-II"/>
    <property type="match status" value="1"/>
</dbReference>
<evidence type="ECO:0000256" key="1">
    <source>
        <dbReference type="ARBA" id="ARBA00015681"/>
    </source>
</evidence>
<evidence type="ECO:0000313" key="2">
    <source>
        <dbReference type="EMBL" id="MXP29440.1"/>
    </source>
</evidence>
<dbReference type="RefSeq" id="WP_160753735.1">
    <property type="nucleotide sequence ID" value="NZ_WTYA01000008.1"/>
</dbReference>
<dbReference type="InterPro" id="IPR015867">
    <property type="entry name" value="N-reg_PII/ATP_PRibTrfase_C"/>
</dbReference>
<dbReference type="EMBL" id="WTYA01000008">
    <property type="protein sequence ID" value="MXP29440.1"/>
    <property type="molecule type" value="Genomic_DNA"/>
</dbReference>
<dbReference type="Gene3D" id="3.30.70.120">
    <property type="match status" value="1"/>
</dbReference>
<name>A0A845AGT6_9SPHN</name>
<comment type="caution">
    <text evidence="2">The sequence shown here is derived from an EMBL/GenBank/DDBJ whole genome shotgun (WGS) entry which is preliminary data.</text>
</comment>
<reference evidence="2 3" key="1">
    <citation type="submission" date="2019-12" db="EMBL/GenBank/DDBJ databases">
        <title>Genomic-based taxomic classification of the family Erythrobacteraceae.</title>
        <authorList>
            <person name="Xu L."/>
        </authorList>
    </citation>
    <scope>NUCLEOTIDE SEQUENCE [LARGE SCALE GENOMIC DNA]</scope>
    <source>
        <strain evidence="2 3">KEMB 9005-328</strain>
    </source>
</reference>